<dbReference type="Proteomes" id="UP000823631">
    <property type="component" value="Unassembled WGS sequence"/>
</dbReference>
<dbReference type="InterPro" id="IPR011545">
    <property type="entry name" value="DEAD/DEAH_box_helicase_dom"/>
</dbReference>
<dbReference type="PROSITE" id="PS51194">
    <property type="entry name" value="HELICASE_CTER"/>
    <property type="match status" value="1"/>
</dbReference>
<keyword evidence="7 15" id="KW-0067">ATP-binding</keyword>
<evidence type="ECO:0000259" key="16">
    <source>
        <dbReference type="PROSITE" id="PS51192"/>
    </source>
</evidence>
<dbReference type="Pfam" id="PF00271">
    <property type="entry name" value="Helicase_C"/>
    <property type="match status" value="1"/>
</dbReference>
<keyword evidence="10 15" id="KW-0234">DNA repair</keyword>
<dbReference type="PANTHER" id="PTHR47964:SF1">
    <property type="entry name" value="ATP-DEPENDENT DNA HELICASE HOMOLOG RECG, CHLOROPLASTIC"/>
    <property type="match status" value="1"/>
</dbReference>
<dbReference type="GO" id="GO:0016787">
    <property type="term" value="F:hydrolase activity"/>
    <property type="evidence" value="ECO:0007669"/>
    <property type="project" value="UniProtKB-KW"/>
</dbReference>
<keyword evidence="5 15" id="KW-0378">Hydrolase</keyword>
<dbReference type="SUPFAM" id="SSF52540">
    <property type="entry name" value="P-loop containing nucleoside triphosphate hydrolases"/>
    <property type="match status" value="1"/>
</dbReference>
<comment type="catalytic activity">
    <reaction evidence="14 15">
        <text>ATP + H2O = ADP + phosphate + H(+)</text>
        <dbReference type="Rhea" id="RHEA:13065"/>
        <dbReference type="ChEBI" id="CHEBI:15377"/>
        <dbReference type="ChEBI" id="CHEBI:15378"/>
        <dbReference type="ChEBI" id="CHEBI:30616"/>
        <dbReference type="ChEBI" id="CHEBI:43474"/>
        <dbReference type="ChEBI" id="CHEBI:456216"/>
        <dbReference type="EC" id="5.6.2.4"/>
    </reaction>
</comment>
<keyword evidence="3 15" id="KW-0547">Nucleotide-binding</keyword>
<dbReference type="InterPro" id="IPR027417">
    <property type="entry name" value="P-loop_NTPase"/>
</dbReference>
<evidence type="ECO:0000256" key="12">
    <source>
        <dbReference type="ARBA" id="ARBA00034617"/>
    </source>
</evidence>
<sequence>MDRIDEQYQHIAVKNLKGIGPRFANKLNNLGLFNVFDLMLNLPFRYLDKTRCVKVRELKPDGFPKLIEVKVISASYTGRSAKIFEVNAVDDSGGIALKYFNIYPTFAQNFTRGCRLQAFGPVKYDNYTGVLTMYQPEVIFLRSGEAARVEKTLTPIYHLTDKLPQRTMQKIENEALQLLKSQPLTELLPAEYCPQQLSISEAIAACHHPKPLGPGLLPEPEALPQFTRLAFEELTAYLTSLILLKARQAVKAAPRISYSEELQQKFLAALPFAPTGAQQRVMAEIFADLAKEVPMLRLVNGDVGSGKTLIAIAAALHTAASGLQSALLAPTEILAKQHYQKCAALLEPLGVHCAFISSKMPKARRNEVYAQVKSGEVQLVIGTHAVFQEKLEYHSLALIIIDEQHRFGVEQRSELLKKGVSGLTPHQLTLTATPIPRTLQLALYSELAVSKLDEIPKGRSPIITAAVSSELKHKAVERLRCNLAQGVQAYWVCPLIEDTEELSVNSVKETYAELTRLLPEYSIGLLHGQMNTEEKNEVMEAFASGRIQLLIATTIIEVGVDVPNATIMIIDSAQRLGLAQLHQLRGRVGRGQKQSYCLLIYDDDSATEIARQRLEIMKKTTDGFEIAAEDLRLRGPGDAAGTRQAGFDIFRIADVVRDLPLLEQAKNAAAALCKASPQNAVNLVCRWFPGVLDKDSEGA</sequence>
<dbReference type="EMBL" id="JADINH010000174">
    <property type="protein sequence ID" value="MBO8416475.1"/>
    <property type="molecule type" value="Genomic_DNA"/>
</dbReference>
<keyword evidence="11" id="KW-0413">Isomerase</keyword>
<evidence type="ECO:0000313" key="19">
    <source>
        <dbReference type="Proteomes" id="UP000823631"/>
    </source>
</evidence>
<gene>
    <name evidence="18" type="primary">recG</name>
    <name evidence="18" type="ORF">IAB19_08860</name>
</gene>
<reference evidence="18" key="2">
    <citation type="journal article" date="2021" name="PeerJ">
        <title>Extensive microbial diversity within the chicken gut microbiome revealed by metagenomics and culture.</title>
        <authorList>
            <person name="Gilroy R."/>
            <person name="Ravi A."/>
            <person name="Getino M."/>
            <person name="Pursley I."/>
            <person name="Horton D.L."/>
            <person name="Alikhan N.F."/>
            <person name="Baker D."/>
            <person name="Gharbi K."/>
            <person name="Hall N."/>
            <person name="Watson M."/>
            <person name="Adriaenssens E.M."/>
            <person name="Foster-Nyarko E."/>
            <person name="Jarju S."/>
            <person name="Secka A."/>
            <person name="Antonio M."/>
            <person name="Oren A."/>
            <person name="Chaudhuri R.R."/>
            <person name="La Ragione R."/>
            <person name="Hildebrand F."/>
            <person name="Pallen M.J."/>
        </authorList>
    </citation>
    <scope>NUCLEOTIDE SEQUENCE</scope>
    <source>
        <strain evidence="18">17213</strain>
    </source>
</reference>
<dbReference type="InterPro" id="IPR001650">
    <property type="entry name" value="Helicase_C-like"/>
</dbReference>
<dbReference type="PROSITE" id="PS51192">
    <property type="entry name" value="HELICASE_ATP_BIND_1"/>
    <property type="match status" value="1"/>
</dbReference>
<evidence type="ECO:0000256" key="2">
    <source>
        <dbReference type="ARBA" id="ARBA00017846"/>
    </source>
</evidence>
<dbReference type="SMART" id="SM00487">
    <property type="entry name" value="DEXDc"/>
    <property type="match status" value="1"/>
</dbReference>
<dbReference type="NCBIfam" id="NF008168">
    <property type="entry name" value="PRK10917.2-2"/>
    <property type="match status" value="1"/>
</dbReference>
<name>A0A9D9DDK6_9GAMM</name>
<evidence type="ECO:0000256" key="13">
    <source>
        <dbReference type="ARBA" id="ARBA00034808"/>
    </source>
</evidence>
<dbReference type="AlphaFoldDB" id="A0A9D9DDK6"/>
<keyword evidence="8" id="KW-0238">DNA-binding</keyword>
<protein>
    <recommendedName>
        <fullName evidence="2 15">ATP-dependent DNA helicase RecG</fullName>
        <ecNumber evidence="13 15">5.6.2.4</ecNumber>
    </recommendedName>
</protein>
<comment type="catalytic activity">
    <reaction evidence="12 15">
        <text>Couples ATP hydrolysis with the unwinding of duplex DNA by translocating in the 3'-5' direction.</text>
        <dbReference type="EC" id="5.6.2.4"/>
    </reaction>
</comment>
<evidence type="ECO:0000256" key="5">
    <source>
        <dbReference type="ARBA" id="ARBA00022801"/>
    </source>
</evidence>
<evidence type="ECO:0000256" key="1">
    <source>
        <dbReference type="ARBA" id="ARBA00007504"/>
    </source>
</evidence>
<organism evidence="18 19">
    <name type="scientific">Candidatus Avisuccinivibrio stercorigallinarum</name>
    <dbReference type="NCBI Taxonomy" id="2840704"/>
    <lineage>
        <taxon>Bacteria</taxon>
        <taxon>Pseudomonadati</taxon>
        <taxon>Pseudomonadota</taxon>
        <taxon>Gammaproteobacteria</taxon>
        <taxon>Aeromonadales</taxon>
        <taxon>Succinivibrionaceae</taxon>
        <taxon>Succinivibrionaceae incertae sedis</taxon>
        <taxon>Candidatus Avisuccinivibrio</taxon>
    </lineage>
</organism>
<evidence type="ECO:0000256" key="9">
    <source>
        <dbReference type="ARBA" id="ARBA00023172"/>
    </source>
</evidence>
<keyword evidence="6 15" id="KW-0347">Helicase</keyword>
<feature type="domain" description="Helicase ATP-binding" evidence="16">
    <location>
        <begin position="288"/>
        <end position="452"/>
    </location>
</feature>
<evidence type="ECO:0000313" key="18">
    <source>
        <dbReference type="EMBL" id="MBO8416475.1"/>
    </source>
</evidence>
<dbReference type="CDD" id="cd17992">
    <property type="entry name" value="DEXHc_RecG"/>
    <property type="match status" value="1"/>
</dbReference>
<evidence type="ECO:0000259" key="17">
    <source>
        <dbReference type="PROSITE" id="PS51194"/>
    </source>
</evidence>
<dbReference type="InterPro" id="IPR033454">
    <property type="entry name" value="RecG_wedge"/>
</dbReference>
<dbReference type="InterPro" id="IPR004609">
    <property type="entry name" value="ATP-dep_DNA_helicase_RecG"/>
</dbReference>
<reference evidence="18" key="1">
    <citation type="submission" date="2020-10" db="EMBL/GenBank/DDBJ databases">
        <authorList>
            <person name="Gilroy R."/>
        </authorList>
    </citation>
    <scope>NUCLEOTIDE SEQUENCE</scope>
    <source>
        <strain evidence="18">17213</strain>
    </source>
</reference>
<dbReference type="EC" id="5.6.2.4" evidence="13 15"/>
<comment type="caution">
    <text evidence="18">The sequence shown here is derived from an EMBL/GenBank/DDBJ whole genome shotgun (WGS) entry which is preliminary data.</text>
</comment>
<dbReference type="NCBIfam" id="TIGR00643">
    <property type="entry name" value="recG"/>
    <property type="match status" value="1"/>
</dbReference>
<accession>A0A9D9DDK6</accession>
<dbReference type="SMART" id="SM00490">
    <property type="entry name" value="HELICc"/>
    <property type="match status" value="1"/>
</dbReference>
<dbReference type="Gene3D" id="2.40.50.140">
    <property type="entry name" value="Nucleic acid-binding proteins"/>
    <property type="match status" value="1"/>
</dbReference>
<evidence type="ECO:0000256" key="6">
    <source>
        <dbReference type="ARBA" id="ARBA00022806"/>
    </source>
</evidence>
<dbReference type="InterPro" id="IPR012340">
    <property type="entry name" value="NA-bd_OB-fold"/>
</dbReference>
<dbReference type="Pfam" id="PF00270">
    <property type="entry name" value="DEAD"/>
    <property type="match status" value="1"/>
</dbReference>
<dbReference type="GO" id="GO:0006310">
    <property type="term" value="P:DNA recombination"/>
    <property type="evidence" value="ECO:0007669"/>
    <property type="project" value="UniProtKB-UniRule"/>
</dbReference>
<feature type="domain" description="Helicase C-terminal" evidence="17">
    <location>
        <begin position="485"/>
        <end position="632"/>
    </location>
</feature>
<keyword evidence="9 15" id="KW-0233">DNA recombination</keyword>
<dbReference type="GO" id="GO:0006281">
    <property type="term" value="P:DNA repair"/>
    <property type="evidence" value="ECO:0007669"/>
    <property type="project" value="UniProtKB-UniRule"/>
</dbReference>
<dbReference type="Gene3D" id="3.40.50.300">
    <property type="entry name" value="P-loop containing nucleotide triphosphate hydrolases"/>
    <property type="match status" value="2"/>
</dbReference>
<dbReference type="Pfam" id="PF17191">
    <property type="entry name" value="RecG_wedge"/>
    <property type="match status" value="1"/>
</dbReference>
<keyword evidence="4 15" id="KW-0227">DNA damage</keyword>
<evidence type="ECO:0000256" key="7">
    <source>
        <dbReference type="ARBA" id="ARBA00022840"/>
    </source>
</evidence>
<dbReference type="SUPFAM" id="SSF50249">
    <property type="entry name" value="Nucleic acid-binding proteins"/>
    <property type="match status" value="1"/>
</dbReference>
<dbReference type="InterPro" id="IPR014001">
    <property type="entry name" value="Helicase_ATP-bd"/>
</dbReference>
<evidence type="ECO:0000256" key="11">
    <source>
        <dbReference type="ARBA" id="ARBA00023235"/>
    </source>
</evidence>
<evidence type="ECO:0000256" key="8">
    <source>
        <dbReference type="ARBA" id="ARBA00023125"/>
    </source>
</evidence>
<dbReference type="InterPro" id="IPR045562">
    <property type="entry name" value="RecG_dom3_C"/>
</dbReference>
<evidence type="ECO:0000256" key="10">
    <source>
        <dbReference type="ARBA" id="ARBA00023204"/>
    </source>
</evidence>
<dbReference type="Pfam" id="PF19833">
    <property type="entry name" value="RecG_dom3_C"/>
    <property type="match status" value="1"/>
</dbReference>
<evidence type="ECO:0000256" key="15">
    <source>
        <dbReference type="RuleBase" id="RU363016"/>
    </source>
</evidence>
<evidence type="ECO:0000256" key="4">
    <source>
        <dbReference type="ARBA" id="ARBA00022763"/>
    </source>
</evidence>
<dbReference type="GO" id="GO:0043138">
    <property type="term" value="F:3'-5' DNA helicase activity"/>
    <property type="evidence" value="ECO:0007669"/>
    <property type="project" value="UniProtKB-EC"/>
</dbReference>
<dbReference type="PANTHER" id="PTHR47964">
    <property type="entry name" value="ATP-DEPENDENT DNA HELICASE HOMOLOG RECG, CHLOROPLASTIC"/>
    <property type="match status" value="1"/>
</dbReference>
<comment type="similarity">
    <text evidence="1 15">Belongs to the helicase family. RecG subfamily.</text>
</comment>
<evidence type="ECO:0000256" key="14">
    <source>
        <dbReference type="ARBA" id="ARBA00048988"/>
    </source>
</evidence>
<proteinExistence type="inferred from homology"/>
<evidence type="ECO:0000256" key="3">
    <source>
        <dbReference type="ARBA" id="ARBA00022741"/>
    </source>
</evidence>
<dbReference type="GO" id="GO:0003677">
    <property type="term" value="F:DNA binding"/>
    <property type="evidence" value="ECO:0007669"/>
    <property type="project" value="UniProtKB-KW"/>
</dbReference>
<dbReference type="GO" id="GO:0005524">
    <property type="term" value="F:ATP binding"/>
    <property type="evidence" value="ECO:0007669"/>
    <property type="project" value="UniProtKB-KW"/>
</dbReference>
<comment type="function">
    <text evidence="15">Plays a critical role in recombination and DNA repair. Helps process Holliday junction intermediates to mature products by catalyzing branch migration. Has replication fork regression activity, unwinds stalled or blocked replication forks to make a HJ that can be resolved. Has a DNA unwinding activity characteristic of a DNA helicase with 3'-5' polarity.</text>
</comment>
<dbReference type="CDD" id="cd04488">
    <property type="entry name" value="RecG_wedge_OBF"/>
    <property type="match status" value="1"/>
</dbReference>
<dbReference type="InterPro" id="IPR047112">
    <property type="entry name" value="RecG/Mfd"/>
</dbReference>